<comment type="caution">
    <text evidence="1">The sequence shown here is derived from an EMBL/GenBank/DDBJ whole genome shotgun (WGS) entry which is preliminary data.</text>
</comment>
<organism evidence="1 2">
    <name type="scientific">Fulvivirga marina</name>
    <dbReference type="NCBI Taxonomy" id="2494733"/>
    <lineage>
        <taxon>Bacteria</taxon>
        <taxon>Pseudomonadati</taxon>
        <taxon>Bacteroidota</taxon>
        <taxon>Cytophagia</taxon>
        <taxon>Cytophagales</taxon>
        <taxon>Fulvivirgaceae</taxon>
        <taxon>Fulvivirga</taxon>
    </lineage>
</organism>
<evidence type="ECO:0000313" key="1">
    <source>
        <dbReference type="EMBL" id="MBL6445440.1"/>
    </source>
</evidence>
<reference evidence="1" key="1">
    <citation type="submission" date="2021-01" db="EMBL/GenBank/DDBJ databases">
        <title>Fulvivirga kasyanovii gen. nov., sp nov., a novel member of the phylum Bacteroidetes isolated from seawater in a mussel farm.</title>
        <authorList>
            <person name="Zhao L.-H."/>
            <person name="Wang Z.-J."/>
        </authorList>
    </citation>
    <scope>NUCLEOTIDE SEQUENCE</scope>
    <source>
        <strain evidence="1">29W222</strain>
    </source>
</reference>
<sequence length="649" mass="70805">MVVINSKLKYGLLMVFVLHVFHCRAQRENVLQRKVSITTEHISLSESLAILSSEAGFTFSYDASILSADRKVSIHAERQSLRKVLDDILPEDVEYRMSGSHLILLRKVAKPSGNRKTGYQVTGKVYQASNNTPLKDVVVYEVGSLASAVTDENGFFLIVVPTGFEQLGLSFSRKNIRDTVILIPSSDQNIDITLRISESARQVMGITALPIGQSQPVESLQFVQRLVSDKSLLRTENSELVLSKVGQISILPKWGTNLKMSGLVENDFSVNIMVGYAYGVNRFELGGLFNVIRRDVDGVQASGVGNFVGGDVHGLQLGGVFNHNRGSFGGFQAAGINNMVIDSLKGVQLAGISNVLQGEMRGIQISGINNLTTRSVNGLQLGGLTNITLQDVQSVQIAGIYNKGRKIKGVQFAGLVNVAARTAKGLQLAGLMNVAGDIKGVQFAGLGNVSRGTVSGVQIGGIFNYAKNAKSSQIALLNWADSASGTPIGLLSYVKNGFRALKLSSNELFPLELSVKTGVRHFYNSFSFGYGNWQGGRRWGFGYGVGTQRILSENTSLIFQYNAFWVSEEKELQKDLSLLNRVNLSWSYHEKNIAFTAGPTVNIWLSEWKDAQTGEYRTNLAPYSITRGNLGTTRLQLWIGGEVGIQIFR</sequence>
<accession>A0A937FW32</accession>
<gene>
    <name evidence="1" type="ORF">JMN32_03925</name>
</gene>
<dbReference type="AlphaFoldDB" id="A0A937FW32"/>
<dbReference type="InterPro" id="IPR008969">
    <property type="entry name" value="CarboxyPept-like_regulatory"/>
</dbReference>
<dbReference type="RefSeq" id="WP_202854983.1">
    <property type="nucleotide sequence ID" value="NZ_JAEUGD010000014.1"/>
</dbReference>
<dbReference type="SUPFAM" id="SSF49464">
    <property type="entry name" value="Carboxypeptidase regulatory domain-like"/>
    <property type="match status" value="1"/>
</dbReference>
<name>A0A937FW32_9BACT</name>
<dbReference type="Proteomes" id="UP000614216">
    <property type="component" value="Unassembled WGS sequence"/>
</dbReference>
<proteinExistence type="predicted"/>
<evidence type="ECO:0000313" key="2">
    <source>
        <dbReference type="Proteomes" id="UP000614216"/>
    </source>
</evidence>
<evidence type="ECO:0008006" key="3">
    <source>
        <dbReference type="Google" id="ProtNLM"/>
    </source>
</evidence>
<protein>
    <recommendedName>
        <fullName evidence="3">Secretin/TonB short N-terminal domain-containing protein</fullName>
    </recommendedName>
</protein>
<dbReference type="EMBL" id="JAEUGD010000014">
    <property type="protein sequence ID" value="MBL6445440.1"/>
    <property type="molecule type" value="Genomic_DNA"/>
</dbReference>
<keyword evidence="2" id="KW-1185">Reference proteome</keyword>